<name>A0A8T2P4F5_9TELE</name>
<dbReference type="Proteomes" id="UP000824540">
    <property type="component" value="Unassembled WGS sequence"/>
</dbReference>
<reference evidence="1" key="1">
    <citation type="thesis" date="2021" institute="BYU ScholarsArchive" country="Provo, UT, USA">
        <title>Applications of and Algorithms for Genome Assembly and Genomic Analyses with an Emphasis on Marine Teleosts.</title>
        <authorList>
            <person name="Pickett B.D."/>
        </authorList>
    </citation>
    <scope>NUCLEOTIDE SEQUENCE</scope>
    <source>
        <strain evidence="1">HI-2016</strain>
    </source>
</reference>
<dbReference type="OrthoDB" id="8982559at2759"/>
<evidence type="ECO:0000313" key="2">
    <source>
        <dbReference type="Proteomes" id="UP000824540"/>
    </source>
</evidence>
<evidence type="ECO:0000313" key="1">
    <source>
        <dbReference type="EMBL" id="KAG9347169.1"/>
    </source>
</evidence>
<sequence>MTAHTKTTHTFWDTGQGALPMIKMLMRKTMMKKIHMKKRSMTLATFFHSAPFAHVALCSRKQLAMYSTFLISLSWCPQTHAYATAFSGQHSSSFGQPSRSPMDL</sequence>
<keyword evidence="2" id="KW-1185">Reference proteome</keyword>
<gene>
    <name evidence="1" type="ORF">JZ751_006096</name>
</gene>
<proteinExistence type="predicted"/>
<dbReference type="EMBL" id="JAFBMS010000014">
    <property type="protein sequence ID" value="KAG9347169.1"/>
    <property type="molecule type" value="Genomic_DNA"/>
</dbReference>
<comment type="caution">
    <text evidence="1">The sequence shown here is derived from an EMBL/GenBank/DDBJ whole genome shotgun (WGS) entry which is preliminary data.</text>
</comment>
<protein>
    <submittedName>
        <fullName evidence="1">Uncharacterized protein</fullName>
    </submittedName>
</protein>
<dbReference type="AlphaFoldDB" id="A0A8T2P4F5"/>
<organism evidence="1 2">
    <name type="scientific">Albula glossodonta</name>
    <name type="common">roundjaw bonefish</name>
    <dbReference type="NCBI Taxonomy" id="121402"/>
    <lineage>
        <taxon>Eukaryota</taxon>
        <taxon>Metazoa</taxon>
        <taxon>Chordata</taxon>
        <taxon>Craniata</taxon>
        <taxon>Vertebrata</taxon>
        <taxon>Euteleostomi</taxon>
        <taxon>Actinopterygii</taxon>
        <taxon>Neopterygii</taxon>
        <taxon>Teleostei</taxon>
        <taxon>Albuliformes</taxon>
        <taxon>Albulidae</taxon>
        <taxon>Albula</taxon>
    </lineage>
</organism>
<accession>A0A8T2P4F5</accession>